<reference evidence="1 2" key="1">
    <citation type="submission" date="2021-04" db="EMBL/GenBank/DDBJ databases">
        <authorList>
            <person name="De Guttry C."/>
            <person name="Zahm M."/>
            <person name="Klopp C."/>
            <person name="Cabau C."/>
            <person name="Louis A."/>
            <person name="Berthelot C."/>
            <person name="Parey E."/>
            <person name="Roest Crollius H."/>
            <person name="Montfort J."/>
            <person name="Robinson-Rechavi M."/>
            <person name="Bucao C."/>
            <person name="Bouchez O."/>
            <person name="Gislard M."/>
            <person name="Lluch J."/>
            <person name="Milhes M."/>
            <person name="Lampietro C."/>
            <person name="Lopez Roques C."/>
            <person name="Donnadieu C."/>
            <person name="Braasch I."/>
            <person name="Desvignes T."/>
            <person name="Postlethwait J."/>
            <person name="Bobe J."/>
            <person name="Wedekind C."/>
            <person name="Guiguen Y."/>
        </authorList>
    </citation>
    <scope>NUCLEOTIDE SEQUENCE [LARGE SCALE GENOMIC DNA]</scope>
    <source>
        <strain evidence="1">Cs_M1</strain>
        <tissue evidence="1">Blood</tissue>
    </source>
</reference>
<keyword evidence="2" id="KW-1185">Reference proteome</keyword>
<dbReference type="AlphaFoldDB" id="A0AAN8LT31"/>
<dbReference type="EMBL" id="JAGTTL010000015">
    <property type="protein sequence ID" value="KAK6311740.1"/>
    <property type="molecule type" value="Genomic_DNA"/>
</dbReference>
<protein>
    <submittedName>
        <fullName evidence="1">Uncharacterized protein</fullName>
    </submittedName>
</protein>
<comment type="caution">
    <text evidence="1">The sequence shown here is derived from an EMBL/GenBank/DDBJ whole genome shotgun (WGS) entry which is preliminary data.</text>
</comment>
<name>A0AAN8LT31_9TELE</name>
<proteinExistence type="predicted"/>
<gene>
    <name evidence="1" type="ORF">J4Q44_G00174040</name>
</gene>
<dbReference type="Proteomes" id="UP001356427">
    <property type="component" value="Unassembled WGS sequence"/>
</dbReference>
<sequence length="56" mass="6291">MHIVWEIFSIFQAYFICTSAQLISPKILDGWWAYKDAVQGSFVPALSGAWRGDGVL</sequence>
<accession>A0AAN8LT31</accession>
<evidence type="ECO:0000313" key="1">
    <source>
        <dbReference type="EMBL" id="KAK6311740.1"/>
    </source>
</evidence>
<organism evidence="1 2">
    <name type="scientific">Coregonus suidteri</name>
    <dbReference type="NCBI Taxonomy" id="861788"/>
    <lineage>
        <taxon>Eukaryota</taxon>
        <taxon>Metazoa</taxon>
        <taxon>Chordata</taxon>
        <taxon>Craniata</taxon>
        <taxon>Vertebrata</taxon>
        <taxon>Euteleostomi</taxon>
        <taxon>Actinopterygii</taxon>
        <taxon>Neopterygii</taxon>
        <taxon>Teleostei</taxon>
        <taxon>Protacanthopterygii</taxon>
        <taxon>Salmoniformes</taxon>
        <taxon>Salmonidae</taxon>
        <taxon>Coregoninae</taxon>
        <taxon>Coregonus</taxon>
    </lineage>
</organism>
<evidence type="ECO:0000313" key="2">
    <source>
        <dbReference type="Proteomes" id="UP001356427"/>
    </source>
</evidence>